<sequence>MKERESILKSLELDITIGNNDQKRTAKISDLQGGAQQHIIIVAGPRPAIRDALIGANILKMDFAMSNILLVPYDTDTRNKSSKSSSGFGERPSYETQPYVADASGEDWDEYITKEIDFAMQQSKGENADKVGIAIVVANNGEIIRRGVGTVPWRQMVMQLEETVNPKKEEKTGKFEIPLPWID</sequence>
<dbReference type="PANTHER" id="PTHR35498:SF1">
    <property type="entry name" value="LOW PSII ACCUMULATION-LIKE PROTEIN"/>
    <property type="match status" value="1"/>
</dbReference>
<feature type="region of interest" description="Disordered" evidence="1">
    <location>
        <begin position="76"/>
        <end position="97"/>
    </location>
</feature>
<dbReference type="EMBL" id="KV784356">
    <property type="protein sequence ID" value="OEU18495.1"/>
    <property type="molecule type" value="Genomic_DNA"/>
</dbReference>
<protein>
    <submittedName>
        <fullName evidence="2">Uncharacterized protein</fullName>
    </submittedName>
</protein>
<organism evidence="2 3">
    <name type="scientific">Fragilariopsis cylindrus CCMP1102</name>
    <dbReference type="NCBI Taxonomy" id="635003"/>
    <lineage>
        <taxon>Eukaryota</taxon>
        <taxon>Sar</taxon>
        <taxon>Stramenopiles</taxon>
        <taxon>Ochrophyta</taxon>
        <taxon>Bacillariophyta</taxon>
        <taxon>Bacillariophyceae</taxon>
        <taxon>Bacillariophycidae</taxon>
        <taxon>Bacillariales</taxon>
        <taxon>Bacillariaceae</taxon>
        <taxon>Fragilariopsis</taxon>
    </lineage>
</organism>
<dbReference type="AlphaFoldDB" id="A0A1E7FKB4"/>
<evidence type="ECO:0000313" key="2">
    <source>
        <dbReference type="EMBL" id="OEU18495.1"/>
    </source>
</evidence>
<reference evidence="2 3" key="1">
    <citation type="submission" date="2016-09" db="EMBL/GenBank/DDBJ databases">
        <title>Extensive genetic diversity and differential bi-allelic expression allows diatom success in the polar Southern Ocean.</title>
        <authorList>
            <consortium name="DOE Joint Genome Institute"/>
            <person name="Mock T."/>
            <person name="Otillar R.P."/>
            <person name="Strauss J."/>
            <person name="Dupont C."/>
            <person name="Frickenhaus S."/>
            <person name="Maumus F."/>
            <person name="Mcmullan M."/>
            <person name="Sanges R."/>
            <person name="Schmutz J."/>
            <person name="Toseland A."/>
            <person name="Valas R."/>
            <person name="Veluchamy A."/>
            <person name="Ward B.J."/>
            <person name="Allen A."/>
            <person name="Barry K."/>
            <person name="Falciatore A."/>
            <person name="Ferrante M."/>
            <person name="Fortunato A.E."/>
            <person name="Gloeckner G."/>
            <person name="Gruber A."/>
            <person name="Hipkin R."/>
            <person name="Janech M."/>
            <person name="Kroth P."/>
            <person name="Leese F."/>
            <person name="Lindquist E."/>
            <person name="Lyon B.R."/>
            <person name="Martin J."/>
            <person name="Mayer C."/>
            <person name="Parker M."/>
            <person name="Quesneville H."/>
            <person name="Raymond J."/>
            <person name="Uhlig C."/>
            <person name="Valentin K.U."/>
            <person name="Worden A.Z."/>
            <person name="Armbrust E.V."/>
            <person name="Bowler C."/>
            <person name="Green B."/>
            <person name="Moulton V."/>
            <person name="Van Oosterhout C."/>
            <person name="Grigoriev I."/>
        </authorList>
    </citation>
    <scope>NUCLEOTIDE SEQUENCE [LARGE SCALE GENOMIC DNA]</scope>
    <source>
        <strain evidence="2 3">CCMP1102</strain>
    </source>
</reference>
<evidence type="ECO:0000256" key="1">
    <source>
        <dbReference type="SAM" id="MobiDB-lite"/>
    </source>
</evidence>
<dbReference type="OrthoDB" id="5130at2759"/>
<dbReference type="PANTHER" id="PTHR35498">
    <property type="entry name" value="PROTEIN LOW PSII ACCUMULATION 1, CHLOROPLASTIC"/>
    <property type="match status" value="1"/>
</dbReference>
<dbReference type="InParanoid" id="A0A1E7FKB4"/>
<evidence type="ECO:0000313" key="3">
    <source>
        <dbReference type="Proteomes" id="UP000095751"/>
    </source>
</evidence>
<name>A0A1E7FKB4_9STRA</name>
<keyword evidence="3" id="KW-1185">Reference proteome</keyword>
<accession>A0A1E7FKB4</accession>
<dbReference type="KEGG" id="fcy:FRACYDRAFT_268325"/>
<dbReference type="Proteomes" id="UP000095751">
    <property type="component" value="Unassembled WGS sequence"/>
</dbReference>
<gene>
    <name evidence="2" type="ORF">FRACYDRAFT_268325</name>
</gene>
<proteinExistence type="predicted"/>